<reference evidence="2" key="1">
    <citation type="journal article" date="2018" name="Nat. Commun.">
        <title>Diversity and evolution of the emerging Pandoraviridae family.</title>
        <authorList>
            <person name="Legendre M."/>
            <person name="Fabre E."/>
            <person name="Poirot O."/>
            <person name="Jeudy S."/>
            <person name="Lartigue A."/>
            <person name="Alempic J.M."/>
            <person name="Beucher L."/>
            <person name="Philippe N."/>
            <person name="Bertaux L."/>
            <person name="Christo-Foroux E."/>
            <person name="Labadie K."/>
            <person name="Coute Y."/>
            <person name="Abergel C."/>
            <person name="Claverie J.M."/>
        </authorList>
    </citation>
    <scope>NUCLEOTIDE SEQUENCE [LARGE SCALE GENOMIC DNA]</scope>
    <source>
        <strain evidence="2">Neocaledonia</strain>
    </source>
</reference>
<dbReference type="RefSeq" id="YP_009482130.1">
    <property type="nucleotide sequence ID" value="NC_037666.1"/>
</dbReference>
<protein>
    <submittedName>
        <fullName evidence="2">Uncharacterized protein</fullName>
    </submittedName>
</protein>
<gene>
    <name evidence="2" type="ORF">pneo_cds_520</name>
</gene>
<sequence>MPATAPTQQAAGEGYGPREAAVGREKRASPTKRKRDHRHARAQHRATAKEKKRGHRGRKKASSRQEEKKRAGKNGNTMNFDPLQQYTEVMADFLSTMCETFPDDAALQLRKQLFDDVARDSRTMQERLCRAYHEQMSPYYESCSRKDPTPFIEGRVEILVEMGFREKYADLTDATLYDDPKIMEENIANVWEFIEKLNYYATLHMTVPATIMERVVDVANDIVERGDHADRLNPVEMVRLSKGILSGMSSNDCDQLLSNLPLLMRTATSSSVGNQAASAGVDIQGIMGVLQMALSGQTPRGADGAGDGAPPSLLAALAALAEQTTNGQPPGAAGAAPPVGTPTTASAPLNAAPAAPAPEPRRRGMWRPSPAPGP</sequence>
<accession>A0A2U7UCH6</accession>
<feature type="compositionally biased region" description="Low complexity" evidence="1">
    <location>
        <begin position="324"/>
        <end position="354"/>
    </location>
</feature>
<dbReference type="KEGG" id="vg:36842840"/>
<proteinExistence type="predicted"/>
<dbReference type="EMBL" id="MG011690">
    <property type="protein sequence ID" value="AVK76127.1"/>
    <property type="molecule type" value="Genomic_DNA"/>
</dbReference>
<feature type="region of interest" description="Disordered" evidence="1">
    <location>
        <begin position="324"/>
        <end position="374"/>
    </location>
</feature>
<dbReference type="Proteomes" id="UP000249287">
    <property type="component" value="Segment"/>
</dbReference>
<dbReference type="GeneID" id="36842840"/>
<feature type="compositionally biased region" description="Basic residues" evidence="1">
    <location>
        <begin position="29"/>
        <end position="62"/>
    </location>
</feature>
<feature type="compositionally biased region" description="Polar residues" evidence="1">
    <location>
        <begin position="1"/>
        <end position="10"/>
    </location>
</feature>
<feature type="region of interest" description="Disordered" evidence="1">
    <location>
        <begin position="1"/>
        <end position="81"/>
    </location>
</feature>
<organism evidence="2">
    <name type="scientific">Pandoravirus neocaledonia</name>
    <dbReference type="NCBI Taxonomy" id="2107708"/>
    <lineage>
        <taxon>Viruses</taxon>
        <taxon>Pandoravirus</taxon>
    </lineage>
</organism>
<name>A0A2U7UCH6_9VIRU</name>
<evidence type="ECO:0000256" key="1">
    <source>
        <dbReference type="SAM" id="MobiDB-lite"/>
    </source>
</evidence>
<evidence type="ECO:0000313" key="2">
    <source>
        <dbReference type="EMBL" id="AVK76127.1"/>
    </source>
</evidence>